<dbReference type="GO" id="GO:0006633">
    <property type="term" value="P:fatty acid biosynthetic process"/>
    <property type="evidence" value="ECO:0007669"/>
    <property type="project" value="TreeGrafter"/>
</dbReference>
<dbReference type="GO" id="GO:0016616">
    <property type="term" value="F:oxidoreductase activity, acting on the CH-OH group of donors, NAD or NADP as acceptor"/>
    <property type="evidence" value="ECO:0007669"/>
    <property type="project" value="UniProtKB-ARBA"/>
</dbReference>
<dbReference type="CDD" id="cd05233">
    <property type="entry name" value="SDR_c"/>
    <property type="match status" value="1"/>
</dbReference>
<gene>
    <name evidence="4" type="ORF">D1224_14485</name>
</gene>
<accession>A0A399QQ80</accession>
<dbReference type="PANTHER" id="PTHR42760:SF133">
    <property type="entry name" value="3-OXOACYL-[ACYL-CARRIER-PROTEIN] REDUCTASE"/>
    <property type="match status" value="1"/>
</dbReference>
<dbReference type="Gene3D" id="3.40.50.720">
    <property type="entry name" value="NAD(P)-binding Rossmann-like Domain"/>
    <property type="match status" value="1"/>
</dbReference>
<dbReference type="Proteomes" id="UP000265431">
    <property type="component" value="Unassembled WGS sequence"/>
</dbReference>
<sequence>MTAARSPAPVCHLPPRANAIRSCLKRKDEEDQTMTYDFKGKNAVVTGASRGIGRAIAKTLAEGGARLALVARSVEALEELAKELPGEPVVIHADLGSSDGWKPTAEAIMEQLGPVDILVNNAGVSVHEPAGRVTEEGLDNTLNVNVRNLILLTDALTDSLKSRKGNVVNISSVSASTGSIGQIAYSASKGAVNSMTRNMSIDLGRAGVRVNAVAPGVIDDGMWTTAFESGRVDREKTMAGMAKVIPLEGRWGSAQNIADAVAFLASDKADYITGQVLRVDGGILA</sequence>
<dbReference type="GO" id="GO:0048038">
    <property type="term" value="F:quinone binding"/>
    <property type="evidence" value="ECO:0007669"/>
    <property type="project" value="TreeGrafter"/>
</dbReference>
<dbReference type="FunFam" id="3.40.50.720:FF:000084">
    <property type="entry name" value="Short-chain dehydrogenase reductase"/>
    <property type="match status" value="1"/>
</dbReference>
<name>A0A399QQ80_9PROT</name>
<dbReference type="OrthoDB" id="9779623at2"/>
<evidence type="ECO:0000259" key="3">
    <source>
        <dbReference type="SMART" id="SM00822"/>
    </source>
</evidence>
<comment type="similarity">
    <text evidence="1">Belongs to the short-chain dehydrogenases/reductases (SDR) family.</text>
</comment>
<dbReference type="EMBL" id="QWGB01000014">
    <property type="protein sequence ID" value="RIJ20335.1"/>
    <property type="molecule type" value="Genomic_DNA"/>
</dbReference>
<protein>
    <submittedName>
        <fullName evidence="4">SDR family oxidoreductase</fullName>
    </submittedName>
</protein>
<feature type="domain" description="Ketoreductase" evidence="3">
    <location>
        <begin position="41"/>
        <end position="221"/>
    </location>
</feature>
<dbReference type="Pfam" id="PF13561">
    <property type="entry name" value="adh_short_C2"/>
    <property type="match status" value="1"/>
</dbReference>
<comment type="caution">
    <text evidence="4">The sequence shown here is derived from an EMBL/GenBank/DDBJ whole genome shotgun (WGS) entry which is preliminary data.</text>
</comment>
<reference evidence="4 5" key="1">
    <citation type="submission" date="2018-08" db="EMBL/GenBank/DDBJ databases">
        <title>Henriciella mobilis sp. nov., isolated from seawater.</title>
        <authorList>
            <person name="Cheng H."/>
            <person name="Wu Y.-H."/>
            <person name="Xu X.-W."/>
            <person name="Guo L.-L."/>
        </authorList>
    </citation>
    <scope>NUCLEOTIDE SEQUENCE [LARGE SCALE GENOMIC DNA]</scope>
    <source>
        <strain evidence="4 5">CCUG66934</strain>
    </source>
</reference>
<evidence type="ECO:0000313" key="4">
    <source>
        <dbReference type="EMBL" id="RIJ20335.1"/>
    </source>
</evidence>
<keyword evidence="5" id="KW-1185">Reference proteome</keyword>
<dbReference type="PRINTS" id="PR00081">
    <property type="entry name" value="GDHRDH"/>
</dbReference>
<dbReference type="PROSITE" id="PS00061">
    <property type="entry name" value="ADH_SHORT"/>
    <property type="match status" value="1"/>
</dbReference>
<dbReference type="NCBIfam" id="NF005559">
    <property type="entry name" value="PRK07231.1"/>
    <property type="match status" value="1"/>
</dbReference>
<dbReference type="AlphaFoldDB" id="A0A399QQ80"/>
<dbReference type="SUPFAM" id="SSF51735">
    <property type="entry name" value="NAD(P)-binding Rossmann-fold domains"/>
    <property type="match status" value="1"/>
</dbReference>
<evidence type="ECO:0000313" key="5">
    <source>
        <dbReference type="Proteomes" id="UP000265431"/>
    </source>
</evidence>
<dbReference type="InterPro" id="IPR036291">
    <property type="entry name" value="NAD(P)-bd_dom_sf"/>
</dbReference>
<evidence type="ECO:0000256" key="1">
    <source>
        <dbReference type="ARBA" id="ARBA00006484"/>
    </source>
</evidence>
<dbReference type="InterPro" id="IPR020904">
    <property type="entry name" value="Sc_DH/Rdtase_CS"/>
</dbReference>
<evidence type="ECO:0000256" key="2">
    <source>
        <dbReference type="ARBA" id="ARBA00023002"/>
    </source>
</evidence>
<keyword evidence="2" id="KW-0560">Oxidoreductase</keyword>
<dbReference type="PANTHER" id="PTHR42760">
    <property type="entry name" value="SHORT-CHAIN DEHYDROGENASES/REDUCTASES FAMILY MEMBER"/>
    <property type="match status" value="1"/>
</dbReference>
<dbReference type="PRINTS" id="PR00080">
    <property type="entry name" value="SDRFAMILY"/>
</dbReference>
<dbReference type="SMART" id="SM00822">
    <property type="entry name" value="PKS_KR"/>
    <property type="match status" value="1"/>
</dbReference>
<organism evidence="4 5">
    <name type="scientific">Henriciella barbarensis</name>
    <dbReference type="NCBI Taxonomy" id="86342"/>
    <lineage>
        <taxon>Bacteria</taxon>
        <taxon>Pseudomonadati</taxon>
        <taxon>Pseudomonadota</taxon>
        <taxon>Alphaproteobacteria</taxon>
        <taxon>Hyphomonadales</taxon>
        <taxon>Hyphomonadaceae</taxon>
        <taxon>Henriciella</taxon>
    </lineage>
</organism>
<dbReference type="InterPro" id="IPR002347">
    <property type="entry name" value="SDR_fam"/>
</dbReference>
<dbReference type="InterPro" id="IPR057326">
    <property type="entry name" value="KR_dom"/>
</dbReference>
<proteinExistence type="inferred from homology"/>